<evidence type="ECO:0000313" key="1">
    <source>
        <dbReference type="EMBL" id="MEX0380630.1"/>
    </source>
</evidence>
<name>A0ABV3S2I6_9LACO</name>
<reference evidence="1 2" key="1">
    <citation type="submission" date="2024-07" db="EMBL/GenBank/DDBJ databases">
        <authorList>
            <person name="Yun M."/>
        </authorList>
    </citation>
    <scope>NUCLEOTIDE SEQUENCE [LARGE SCALE GENOMIC DNA]</scope>
    <source>
        <strain evidence="1 2">MS01</strain>
    </source>
</reference>
<proteinExistence type="predicted"/>
<dbReference type="EMBL" id="JBFPER010000001">
    <property type="protein sequence ID" value="MEX0380630.1"/>
    <property type="molecule type" value="Genomic_DNA"/>
</dbReference>
<sequence length="184" mass="21334">MNIHTLGPTGTDSYRAAKHYLTNETLILHASFEEIVVNFHNYRGDKIVMPVAFKSNKLDGVDWAEFNYLNWMNLEIEKTFSLPLMTMSLVENTQYQRNIALIHAATEGLMKRYLTKRDLNNASGPSIVFAPSKIVALQDFIKNQNRFTIISEEQFKEIPESSDEKYQIRQALKPQMVWVVYKIL</sequence>
<evidence type="ECO:0000313" key="2">
    <source>
        <dbReference type="Proteomes" id="UP001556617"/>
    </source>
</evidence>
<organism evidence="1 2">
    <name type="scientific">Leuconostoc aquikimchii</name>
    <dbReference type="NCBI Taxonomy" id="3236804"/>
    <lineage>
        <taxon>Bacteria</taxon>
        <taxon>Bacillati</taxon>
        <taxon>Bacillota</taxon>
        <taxon>Bacilli</taxon>
        <taxon>Lactobacillales</taxon>
        <taxon>Lactobacillaceae</taxon>
        <taxon>Leuconostoc</taxon>
    </lineage>
</organism>
<dbReference type="SUPFAM" id="SSF53850">
    <property type="entry name" value="Periplasmic binding protein-like II"/>
    <property type="match status" value="1"/>
</dbReference>
<dbReference type="Proteomes" id="UP001556617">
    <property type="component" value="Unassembled WGS sequence"/>
</dbReference>
<comment type="caution">
    <text evidence="1">The sequence shown here is derived from an EMBL/GenBank/DDBJ whole genome shotgun (WGS) entry which is preliminary data.</text>
</comment>
<protein>
    <recommendedName>
        <fullName evidence="3">Amino acid biosynthesis protein</fullName>
    </recommendedName>
</protein>
<dbReference type="RefSeq" id="WP_367974023.1">
    <property type="nucleotide sequence ID" value="NZ_JBFPEQ010000001.1"/>
</dbReference>
<keyword evidence="2" id="KW-1185">Reference proteome</keyword>
<accession>A0ABV3S2I6</accession>
<gene>
    <name evidence="1" type="ORF">AB3K24_04610</name>
</gene>
<evidence type="ECO:0008006" key="3">
    <source>
        <dbReference type="Google" id="ProtNLM"/>
    </source>
</evidence>